<feature type="binding site" evidence="6">
    <location>
        <position position="145"/>
    </location>
    <ligand>
        <name>Zn(2+)</name>
        <dbReference type="ChEBI" id="CHEBI:29105"/>
        <label>1</label>
    </ligand>
</feature>
<feature type="domain" description="Metallo-beta-lactamase" evidence="7">
    <location>
        <begin position="102"/>
        <end position="304"/>
    </location>
</feature>
<evidence type="ECO:0000313" key="8">
    <source>
        <dbReference type="EMBL" id="KAK3768930.1"/>
    </source>
</evidence>
<feature type="binding site" evidence="5">
    <location>
        <position position="281"/>
    </location>
    <ligand>
        <name>an N-acyl-1,2-diacyl-sn-glycero-3-phosphoethanolamine</name>
        <dbReference type="ChEBI" id="CHEBI:62537"/>
    </ligand>
</feature>
<feature type="binding site" evidence="6">
    <location>
        <position position="303"/>
    </location>
    <ligand>
        <name>Zn(2+)</name>
        <dbReference type="ChEBI" id="CHEBI:29105"/>
        <label>2</label>
    </ligand>
</feature>
<evidence type="ECO:0000256" key="3">
    <source>
        <dbReference type="ARBA" id="ARBA00022668"/>
    </source>
</evidence>
<comment type="catalytic activity">
    <reaction evidence="4">
        <text>N-(5Z,8Z,11Z,14Z-eicosatetraenoyl)-1,2-di-(9Z-octadecenoyl)-sn-glycero-3-phosphoethanolamine + H2O = N-(5Z,8Z,11Z,14Z-eicosatetraenoyl)-ethanolamine + 1,2-di-(9Z-octadecenoyl)-sn-glycero-3-phosphate + H(+)</text>
        <dbReference type="Rhea" id="RHEA:45528"/>
        <dbReference type="ChEBI" id="CHEBI:2700"/>
        <dbReference type="ChEBI" id="CHEBI:15377"/>
        <dbReference type="ChEBI" id="CHEBI:15378"/>
        <dbReference type="ChEBI" id="CHEBI:74546"/>
        <dbReference type="ChEBI" id="CHEBI:85277"/>
    </reaction>
    <physiologicalReaction direction="left-to-right" evidence="4">
        <dbReference type="Rhea" id="RHEA:45529"/>
    </physiologicalReaction>
</comment>
<keyword evidence="9" id="KW-1185">Reference proteome</keyword>
<feature type="binding site" evidence="6">
    <location>
        <position position="244"/>
    </location>
    <ligand>
        <name>Zn(2+)</name>
        <dbReference type="ChEBI" id="CHEBI:29105"/>
        <label>2</label>
    </ligand>
</feature>
<comment type="caution">
    <text evidence="8">The sequence shown here is derived from an EMBL/GenBank/DDBJ whole genome shotgun (WGS) entry which is preliminary data.</text>
</comment>
<proteinExistence type="inferred from homology"/>
<keyword evidence="6" id="KW-0479">Metal-binding</keyword>
<name>A0AAE1DGI0_9GAST</name>
<dbReference type="PIRSF" id="PIRSF038896">
    <property type="entry name" value="NAPE-PLD"/>
    <property type="match status" value="1"/>
</dbReference>
<feature type="binding site" evidence="6">
    <location>
        <position position="213"/>
    </location>
    <ligand>
        <name>Zn(2+)</name>
        <dbReference type="ChEBI" id="CHEBI:29105"/>
        <label>1</label>
    </ligand>
</feature>
<dbReference type="GO" id="GO:0070292">
    <property type="term" value="P:N-acylphosphatidylethanolamine metabolic process"/>
    <property type="evidence" value="ECO:0007669"/>
    <property type="project" value="TreeGrafter"/>
</dbReference>
<evidence type="ECO:0000256" key="5">
    <source>
        <dbReference type="PIRSR" id="PIRSR038896-50"/>
    </source>
</evidence>
<dbReference type="InterPro" id="IPR001279">
    <property type="entry name" value="Metallo-B-lactamas"/>
</dbReference>
<comment type="cofactor">
    <cofactor evidence="6">
        <name>Zn(2+)</name>
        <dbReference type="ChEBI" id="CHEBI:29105"/>
    </cofactor>
    <text evidence="6">Binds 2 zinc divalent cations per subunit.</text>
</comment>
<feature type="binding site" evidence="5">
    <location>
        <position position="146"/>
    </location>
    <ligand>
        <name>an N-acyl-1,2-diacyl-sn-glycero-3-phosphoethanolamine</name>
        <dbReference type="ChEBI" id="CHEBI:62537"/>
    </ligand>
</feature>
<dbReference type="InterPro" id="IPR036866">
    <property type="entry name" value="RibonucZ/Hydroxyglut_hydro"/>
</dbReference>
<sequence>MAEAAPPHCDSADGFIQPIFKDGRYSNPWGGLWHEEATFRERLKFFFGKSHANVPRSERELDETLPILQPDLSVFALSPETGVRHLWVGHATSLVQFDGLTLLTDPIFSDRKSPSQAMGPKRYRKPPCSIAELPTVDCVLISHNHYDHLDYNSVLALNKRFGDNLCWYVPMGVKKWMTDCGVQNVVECTWWQEHSHTRSTDGDFKFVCTPAQHWSKRTLTDDNKTLWCSWCVKGPNHSFFFTGDTGYCPAFKTIGSHYGPFTLATIPIGAYMPRATQSRVHTDPEDGIKVHKDVRSEASIGIHWGTFHNISKEFYLEPREKLKELVEQQGMSSTAFITTKHGEIVLIGANNH</sequence>
<evidence type="ECO:0000313" key="9">
    <source>
        <dbReference type="Proteomes" id="UP001283361"/>
    </source>
</evidence>
<dbReference type="GO" id="GO:0008270">
    <property type="term" value="F:zinc ion binding"/>
    <property type="evidence" value="ECO:0007669"/>
    <property type="project" value="InterPro"/>
</dbReference>
<comment type="similarity">
    <text evidence="1">Belongs to the NAPE-PLD family.</text>
</comment>
<dbReference type="PANTHER" id="PTHR15032">
    <property type="entry name" value="N-ACYL-PHOSPHATIDYLETHANOLAMINE-HYDROLYZING PHOSPHOLIPASE D"/>
    <property type="match status" value="1"/>
</dbReference>
<evidence type="ECO:0000256" key="2">
    <source>
        <dbReference type="ARBA" id="ARBA00012279"/>
    </source>
</evidence>
<feature type="binding site" evidence="6">
    <location>
        <position position="244"/>
    </location>
    <ligand>
        <name>Zn(2+)</name>
        <dbReference type="ChEBI" id="CHEBI:29105"/>
        <label>1</label>
    </ligand>
</feature>
<dbReference type="Gene3D" id="3.60.15.10">
    <property type="entry name" value="Ribonuclease Z/Hydroxyacylglutathione hydrolase-like"/>
    <property type="match status" value="1"/>
</dbReference>
<dbReference type="SUPFAM" id="SSF56281">
    <property type="entry name" value="Metallo-hydrolase/oxidoreductase"/>
    <property type="match status" value="1"/>
</dbReference>
<evidence type="ECO:0000259" key="7">
    <source>
        <dbReference type="Pfam" id="PF12706"/>
    </source>
</evidence>
<dbReference type="Pfam" id="PF12706">
    <property type="entry name" value="Lactamase_B_2"/>
    <property type="match status" value="1"/>
</dbReference>
<feature type="binding site" evidence="6">
    <location>
        <position position="147"/>
    </location>
    <ligand>
        <name>Zn(2+)</name>
        <dbReference type="ChEBI" id="CHEBI:29105"/>
        <label>2</label>
    </ligand>
</feature>
<keyword evidence="3" id="KW-1208">Phospholipid metabolism</keyword>
<dbReference type="AlphaFoldDB" id="A0AAE1DGI0"/>
<reference evidence="8" key="1">
    <citation type="journal article" date="2023" name="G3 (Bethesda)">
        <title>A reference genome for the long-term kleptoplast-retaining sea slug Elysia crispata morphotype clarki.</title>
        <authorList>
            <person name="Eastman K.E."/>
            <person name="Pendleton A.L."/>
            <person name="Shaikh M.A."/>
            <person name="Suttiyut T."/>
            <person name="Ogas R."/>
            <person name="Tomko P."/>
            <person name="Gavelis G."/>
            <person name="Widhalm J.R."/>
            <person name="Wisecaver J.H."/>
        </authorList>
    </citation>
    <scope>NUCLEOTIDE SEQUENCE</scope>
    <source>
        <strain evidence="8">ECLA1</strain>
    </source>
</reference>
<dbReference type="GO" id="GO:0005737">
    <property type="term" value="C:cytoplasm"/>
    <property type="evidence" value="ECO:0007669"/>
    <property type="project" value="TreeGrafter"/>
</dbReference>
<dbReference type="InterPro" id="IPR024884">
    <property type="entry name" value="NAPE-PLD"/>
</dbReference>
<dbReference type="GO" id="GO:0009395">
    <property type="term" value="P:phospholipid catabolic process"/>
    <property type="evidence" value="ECO:0007669"/>
    <property type="project" value="UniProtKB-KW"/>
</dbReference>
<feature type="binding site" evidence="6">
    <location>
        <position position="143"/>
    </location>
    <ligand>
        <name>Zn(2+)</name>
        <dbReference type="ChEBI" id="CHEBI:29105"/>
        <label>1</label>
    </ligand>
</feature>
<dbReference type="EMBL" id="JAWDGP010003996">
    <property type="protein sequence ID" value="KAK3768930.1"/>
    <property type="molecule type" value="Genomic_DNA"/>
</dbReference>
<keyword evidence="3" id="KW-0595">Phospholipid degradation</keyword>
<gene>
    <name evidence="8" type="ORF">RRG08_060366</name>
</gene>
<dbReference type="EC" id="3.1.4.54" evidence="2"/>
<dbReference type="PANTHER" id="PTHR15032:SF4">
    <property type="entry name" value="N-ACYL-PHOSPHATIDYLETHANOLAMINE-HYDROLYZING PHOSPHOLIPASE D"/>
    <property type="match status" value="1"/>
</dbReference>
<accession>A0AAE1DGI0</accession>
<dbReference type="GO" id="GO:0070291">
    <property type="term" value="P:N-acylethanolamine metabolic process"/>
    <property type="evidence" value="ECO:0007669"/>
    <property type="project" value="TreeGrafter"/>
</dbReference>
<evidence type="ECO:0000256" key="6">
    <source>
        <dbReference type="PIRSR" id="PIRSR038896-51"/>
    </source>
</evidence>
<keyword evidence="3" id="KW-0443">Lipid metabolism</keyword>
<organism evidence="8 9">
    <name type="scientific">Elysia crispata</name>
    <name type="common">lettuce slug</name>
    <dbReference type="NCBI Taxonomy" id="231223"/>
    <lineage>
        <taxon>Eukaryota</taxon>
        <taxon>Metazoa</taxon>
        <taxon>Spiralia</taxon>
        <taxon>Lophotrochozoa</taxon>
        <taxon>Mollusca</taxon>
        <taxon>Gastropoda</taxon>
        <taxon>Heterobranchia</taxon>
        <taxon>Euthyneura</taxon>
        <taxon>Panpulmonata</taxon>
        <taxon>Sacoglossa</taxon>
        <taxon>Placobranchoidea</taxon>
        <taxon>Plakobranchidae</taxon>
        <taxon>Elysia</taxon>
    </lineage>
</organism>
<evidence type="ECO:0000256" key="4">
    <source>
        <dbReference type="ARBA" id="ARBA00048025"/>
    </source>
</evidence>
<evidence type="ECO:0000256" key="1">
    <source>
        <dbReference type="ARBA" id="ARBA00010127"/>
    </source>
</evidence>
<dbReference type="GO" id="GO:0070290">
    <property type="term" value="F:N-acylphosphatidylethanolamine-specific phospholipase D activity"/>
    <property type="evidence" value="ECO:0007669"/>
    <property type="project" value="UniProtKB-EC"/>
</dbReference>
<protein>
    <recommendedName>
        <fullName evidence="2">N-acetylphosphatidylethanolamine-hydrolyzing phospholipase D</fullName>
        <ecNumber evidence="2">3.1.4.54</ecNumber>
    </recommendedName>
</protein>
<keyword evidence="6" id="KW-0862">Zinc</keyword>
<dbReference type="Proteomes" id="UP001283361">
    <property type="component" value="Unassembled WGS sequence"/>
</dbReference>
<keyword evidence="3" id="KW-0442">Lipid degradation</keyword>
<feature type="binding site" evidence="6">
    <location>
        <position position="148"/>
    </location>
    <ligand>
        <name>Zn(2+)</name>
        <dbReference type="ChEBI" id="CHEBI:29105"/>
        <label>2</label>
    </ligand>
</feature>